<protein>
    <submittedName>
        <fullName evidence="1">RNA-dependent RNA polymerase</fullName>
    </submittedName>
</protein>
<name>A0A5Q0TWD1_9VIRU</name>
<organism evidence="1">
    <name type="scientific">Vittskovle virus</name>
    <dbReference type="NCBI Taxonomy" id="2651949"/>
    <lineage>
        <taxon>Viruses</taxon>
        <taxon>Riboviria</taxon>
        <taxon>Orthornavirae</taxon>
        <taxon>Negarnaviricota</taxon>
        <taxon>Haploviricotina</taxon>
        <taxon>Chunqiuviricetes</taxon>
        <taxon>Muvirales</taxon>
        <taxon>Qinviridae</taxon>
    </lineage>
</organism>
<keyword evidence="1" id="KW-0808">Transferase</keyword>
<keyword evidence="1" id="KW-0548">Nucleotidyltransferase</keyword>
<evidence type="ECO:0000313" key="1">
    <source>
        <dbReference type="EMBL" id="QGA70948.1"/>
    </source>
</evidence>
<reference evidence="1" key="1">
    <citation type="journal article" date="2019" name="Viruses">
        <title>Meta-Transcriptomic Comparison of the RNA Viromes of the Mosquito Vectors Culex pipiens and Culex torrentium in Northern Europe.</title>
        <authorList>
            <person name="Pettersson J.H.O."/>
            <person name="Shi M."/>
            <person name="Eden J.-S."/>
            <person name="Holmes E.C."/>
            <person name="Hesson J.C."/>
        </authorList>
    </citation>
    <scope>NUCLEOTIDE SEQUENCE</scope>
    <source>
        <strain evidence="1">OTU79</strain>
    </source>
</reference>
<keyword evidence="1" id="KW-0696">RNA-directed RNA polymerase</keyword>
<sequence length="1806" mass="203449">MARVFMPPYYKGVEQLLFKLAEESFFEMCTWAEEDMKTASWMFEDCPEWPEVVALIKGKRHGWANFHRSALEAIYAQEIASQHERQTFEEFIHNIVVSYDCTMHMFYSVASASGRNVPESHLYAVPALQIARQLSTVGLIASFATPNLAYRHAHKLDVALLQQALGTRYEYLLAASDICRSGIKSQRQAKHMRNCITTGLNASAIELEIGQGPFLRLIGAESGYFLGSHVLCRCNDKWLMIGRDQRSMLAETLWSFCMWKIIPHMMYPVDKANLFASTADYVVQAVRRRFEYGASCESLAAQMKSSYSSVLAMLGYHDTEEGNDAKELMLEHRDALRMAANELTEGECPFWQLLEQMTVEEAINWGCAWHLLPAPACDAQMLNDAIKTKYNAPRNMNEGAWKEFIIYSRGVISAHWLLANRHSVDPEHFLMSDGRPPHGWALDCLRGNLCYPPNGGKDEPYVERVIDWVNTMEEWHLQADDVTHIHADTSKYTPVYCAVEKELTWVVYNGCQFSTGHTPQQVRGMWRSGYIPGDRMLYAAAKCENTKYGDKVRETQSGDDIMRAILSEVDANMSRLAVCLDGIAMRAGRGPLEKKVQRIASKSGSVLLSLDVSGWSPNMVRKGEMDFIDMMMGFFKIPRAQTASCVFKDITVVMSRAGFFDKWEAKDGSIQGFFGTADTIMHSLMAQWAYSKLKADRFFPPNCTMAKVALIDDIACAFDKCLKPYRELIDGFVKMYALLGFTADPVKTIVSSRAFTFLNRVYYGHREVLTYAKIAAKFDREWERPFVSFFEEIDSIFGSMSGAVDRGLPVWVGYTLCCWRIVWRAMVLTRNSSSLDRRVSAWAGLLPRQLGGWGIPSAVNWVTKNVADPLSLGLSSLHAIARKLNNADNDDANALCGEICAAINSALNQPLNQQSEWAVLCNPSAVYLRGTADPAAIIRNMVLGTIRKCSRRISPEIAQLLDIIDNEQYQQAIVDTFKCAPYPVEVVEEIMACLPHEVMGSMLAKLTASEWATKITPYRIREAAHGRFAHSNLSCILYHQRLNIDDPNDWPLQNHASSLCEYVRTRQREINDHGLVISNLTKPSITDLFTYVPDAVPARGRERQLGMVRPAISIHGPRFHLDDLARTRLVRTVTTPKVIVTCLDNVRLPSVTIRCYVRVSRVVALLESAQLAPTPIKRLWVSAWLGPEVRVDWPKIETGNLNVSRLLSTSNYRSFSCAANPNIVTATTVDMSAYLEVAGTAHVAVPHMAINQVMKAFLVVDCEMGAFQGLQRAAHRGYNMVGNAHLYKEPFVEIGDVVAPQLTLTPVRPSAIADIQSLKYLLSEENLYIMPEDVDTEMYEAYRRDWDIARQLARRVAGLAQVDRALQTLHPLEQWPALTTQAHSADIMPTTARRLSSDTWVDAVGRILSMCDVIWNSPILQYDNQVLAAAGVLITLQQYRARYDELINLPDGANAVDADIAILRRRISRKEQDLQRRNVPMEQLNEVSAEVREVLTEHAGVIAAVSSRISRIHAPVPTGLATLHDTLVSQDPLRVLLGARYFYTYMSYRVSEPVRLEMTTTVAKAADERVTLSSSPAQRMYWEVQRTIANTFAAESHAVHDTAMALIVLCTSALLVIERYAVRVVPGFSIRDTPSWVSAMNFPERMAKSHLPPATVLANWQDAFLQPLYRRCAHHKFEFTQAMQHAIHRSMQRALQYIATDIAQPEAAVFETTYRVDEVRSVPVEFHASDQAATAVGMVQLMGEEVQMPQSREDIIRYLQRFPEDVLNTMCGGIDAAAEMWSPELYDLLQTTLMSLDTQEVYRRDV</sequence>
<proteinExistence type="predicted"/>
<dbReference type="EMBL" id="MK440654">
    <property type="protein sequence ID" value="QGA70948.1"/>
    <property type="molecule type" value="Viral_cRNA"/>
</dbReference>
<dbReference type="GO" id="GO:0003968">
    <property type="term" value="F:RNA-directed RNA polymerase activity"/>
    <property type="evidence" value="ECO:0007669"/>
    <property type="project" value="UniProtKB-KW"/>
</dbReference>
<accession>A0A5Q0TWD1</accession>